<proteinExistence type="predicted"/>
<keyword evidence="3" id="KW-1185">Reference proteome</keyword>
<keyword evidence="2" id="KW-0614">Plasmid</keyword>
<reference evidence="2 3" key="1">
    <citation type="journal article" date="2011" name="Stand. Genomic Sci.">
        <title>Complete genome sequence of Haliscomenobacter hydrossis type strain (O).</title>
        <authorList>
            <consortium name="US DOE Joint Genome Institute (JGI-PGF)"/>
            <person name="Daligault H."/>
            <person name="Lapidus A."/>
            <person name="Zeytun A."/>
            <person name="Nolan M."/>
            <person name="Lucas S."/>
            <person name="Del Rio T.G."/>
            <person name="Tice H."/>
            <person name="Cheng J.F."/>
            <person name="Tapia R."/>
            <person name="Han C."/>
            <person name="Goodwin L."/>
            <person name="Pitluck S."/>
            <person name="Liolios K."/>
            <person name="Pagani I."/>
            <person name="Ivanova N."/>
            <person name="Huntemann M."/>
            <person name="Mavromatis K."/>
            <person name="Mikhailova N."/>
            <person name="Pati A."/>
            <person name="Chen A."/>
            <person name="Palaniappan K."/>
            <person name="Land M."/>
            <person name="Hauser L."/>
            <person name="Brambilla E.M."/>
            <person name="Rohde M."/>
            <person name="Verbarg S."/>
            <person name="Goker M."/>
            <person name="Bristow J."/>
            <person name="Eisen J.A."/>
            <person name="Markowitz V."/>
            <person name="Hugenholtz P."/>
            <person name="Kyrpides N.C."/>
            <person name="Klenk H.P."/>
            <person name="Woyke T."/>
        </authorList>
    </citation>
    <scope>NUCLEOTIDE SEQUENCE [LARGE SCALE GENOMIC DNA]</scope>
    <source>
        <strain evidence="3">ATCC 27775 / DSM 1100 / LMG 10767 / O</strain>
        <plasmid evidence="3">Plasmid pHALHY01</plasmid>
    </source>
</reference>
<dbReference type="KEGG" id="hhy:Halhy_6651"/>
<dbReference type="InterPro" id="IPR058502">
    <property type="entry name" value="PLL-like_beta-prop"/>
</dbReference>
<accession>F4L7V9</accession>
<sequence>MRLNISLYAIAVAFCMLLVVSLKGETIKGTFHYTDQGISGEVPKPIALAKVEIWSFAPRGTLIWTWGVDATVNTDLQGKISVNIPFKTQGVIYGLRILASNHACYVAPSNNIGTFYANPIKDGKELTLKATSHTDVLDFSCTFTSPEVSGYFNICETLRHGYNYVAALRAPGETDKINQVGVYWTILDNSFYNPATNNLEIKKELSFQDYGLLHEYSHFVTAQISSFAWIASKHSGCNPDIDGVIFGNDSEATNPTFHKDLMKAKHAWMEGFADFFACAVARKHLKGTFVGNLGTSTAEDIESPSCAAPSEKIENVVAAVLWDLVDKPSDLGSTAEPFDKMNDKDKEVFAIFDKELDVHGLWPRLELFCNAWYARGYDPTGLNDILKAYQVIATPSFPNKGKLLSTYQNHDGRIEVFYIGLDGHIYHTWQLSPGGEWSKSHLLGDITNYAKMLTVAKNSDGRLEVFYIGTDDRIYHNWQVTAGGAWSAIQLLGSETNYAKTFSVGQNKDGRLEVFYIGTDNRIYHNWQVPTAGAWSAIQLLGSVTNYAKTLSVGQNKDGRLEVFYIGTDDRIYHNWQEPAVGTWSALQLLSSGTNYAKMLSVGQNKDGRLEVFYIGTDDRIYHNWQVTPGGVWNGQKDL</sequence>
<evidence type="ECO:0000259" key="1">
    <source>
        <dbReference type="Pfam" id="PF26607"/>
    </source>
</evidence>
<dbReference type="Pfam" id="PF26607">
    <property type="entry name" value="DUF8189"/>
    <property type="match status" value="1"/>
</dbReference>
<name>F4L7V9_HALH1</name>
<dbReference type="OrthoDB" id="3648721at2"/>
<dbReference type="Gene3D" id="2.120.10.70">
    <property type="entry name" value="Fucose-specific lectin"/>
    <property type="match status" value="1"/>
</dbReference>
<dbReference type="SUPFAM" id="SSF89372">
    <property type="entry name" value="Fucose-specific lectin"/>
    <property type="match status" value="1"/>
</dbReference>
<protein>
    <recommendedName>
        <fullName evidence="1">PLL-like beta propeller domain-containing protein</fullName>
    </recommendedName>
</protein>
<dbReference type="Proteomes" id="UP000008461">
    <property type="component" value="Plasmid pHALHY01"/>
</dbReference>
<feature type="domain" description="PLL-like beta propeller" evidence="1">
    <location>
        <begin position="449"/>
        <end position="590"/>
    </location>
</feature>
<dbReference type="RefSeq" id="WP_013768984.1">
    <property type="nucleotide sequence ID" value="NC_015511.1"/>
</dbReference>
<evidence type="ECO:0000313" key="3">
    <source>
        <dbReference type="Proteomes" id="UP000008461"/>
    </source>
</evidence>
<dbReference type="CDD" id="cd22954">
    <property type="entry name" value="PLL_lectin"/>
    <property type="match status" value="1"/>
</dbReference>
<organism evidence="2 3">
    <name type="scientific">Haliscomenobacter hydrossis (strain ATCC 27775 / DSM 1100 / LMG 10767 / O)</name>
    <dbReference type="NCBI Taxonomy" id="760192"/>
    <lineage>
        <taxon>Bacteria</taxon>
        <taxon>Pseudomonadati</taxon>
        <taxon>Bacteroidota</taxon>
        <taxon>Saprospiria</taxon>
        <taxon>Saprospirales</taxon>
        <taxon>Haliscomenobacteraceae</taxon>
        <taxon>Haliscomenobacter</taxon>
    </lineage>
</organism>
<dbReference type="AlphaFoldDB" id="F4L7V9"/>
<reference key="2">
    <citation type="submission" date="2011-04" db="EMBL/GenBank/DDBJ databases">
        <title>Complete sequence of plasmid 1 of Haliscomenobacter hydrossis DSM 1100.</title>
        <authorList>
            <consortium name="US DOE Joint Genome Institute (JGI-PGF)"/>
            <person name="Lucas S."/>
            <person name="Han J."/>
            <person name="Lapidus A."/>
            <person name="Bruce D."/>
            <person name="Goodwin L."/>
            <person name="Pitluck S."/>
            <person name="Peters L."/>
            <person name="Kyrpides N."/>
            <person name="Mavromatis K."/>
            <person name="Ivanova N."/>
            <person name="Ovchinnikova G."/>
            <person name="Pagani I."/>
            <person name="Daligault H."/>
            <person name="Detter J.C."/>
            <person name="Han C."/>
            <person name="Land M."/>
            <person name="Hauser L."/>
            <person name="Markowitz V."/>
            <person name="Cheng J.-F."/>
            <person name="Hugenholtz P."/>
            <person name="Woyke T."/>
            <person name="Wu D."/>
            <person name="Verbarg S."/>
            <person name="Frueling A."/>
            <person name="Brambilla E."/>
            <person name="Klenk H.-P."/>
            <person name="Eisen J.A."/>
        </authorList>
    </citation>
    <scope>NUCLEOTIDE SEQUENCE</scope>
    <source>
        <strain>DSM 1100</strain>
    </source>
</reference>
<evidence type="ECO:0000313" key="2">
    <source>
        <dbReference type="EMBL" id="AEE54467.1"/>
    </source>
</evidence>
<geneLocation type="plasmid" evidence="2 3">
    <name>pHALHY01</name>
</geneLocation>
<dbReference type="EMBL" id="CP002692">
    <property type="protein sequence ID" value="AEE54467.1"/>
    <property type="molecule type" value="Genomic_DNA"/>
</dbReference>
<dbReference type="HOGENOM" id="CLU_428122_0_0_10"/>
<gene>
    <name evidence="2" type="ordered locus">Halhy_6651</name>
</gene>